<dbReference type="SUPFAM" id="SSF101898">
    <property type="entry name" value="NHL repeat"/>
    <property type="match status" value="1"/>
</dbReference>
<dbReference type="InterPro" id="IPR047153">
    <property type="entry name" value="TRIM45/56/19-like"/>
</dbReference>
<dbReference type="SMART" id="SM00336">
    <property type="entry name" value="BBOX"/>
    <property type="match status" value="2"/>
</dbReference>
<accession>A0A8B8C1M7</accession>
<organism evidence="3 4">
    <name type="scientific">Crassostrea virginica</name>
    <name type="common">Eastern oyster</name>
    <dbReference type="NCBI Taxonomy" id="6565"/>
    <lineage>
        <taxon>Eukaryota</taxon>
        <taxon>Metazoa</taxon>
        <taxon>Spiralia</taxon>
        <taxon>Lophotrochozoa</taxon>
        <taxon>Mollusca</taxon>
        <taxon>Bivalvia</taxon>
        <taxon>Autobranchia</taxon>
        <taxon>Pteriomorphia</taxon>
        <taxon>Ostreida</taxon>
        <taxon>Ostreoidea</taxon>
        <taxon>Ostreidae</taxon>
        <taxon>Crassostrea</taxon>
    </lineage>
</organism>
<evidence type="ECO:0000259" key="2">
    <source>
        <dbReference type="PROSITE" id="PS50119"/>
    </source>
</evidence>
<dbReference type="PANTHER" id="PTHR25462">
    <property type="entry name" value="BONUS, ISOFORM C-RELATED"/>
    <property type="match status" value="1"/>
</dbReference>
<sequence>MNMDTDQTKGDTSCNICSKPIEHHCNVCQVSLCWSCMTTHMTDKTKRHQIVQFNYREKEAELPECSSHERKHCEIYCNDCDKPICVFCVTTEHKKHDFTHIEDNLKKTKQQITTDTQELEDTIIPYHQNLHPDLCPTAFDDVISAIQEQEDAVCKAVRDIGSRLKDKVLTQKKEYVEKNEEFQSLLARNKTELQTVVQSNKDILESNSASRIFSYRPKNDEYRDGPKRIKSSCPNFTPGQLEHNQLQEIIGLLRTKRNVTSEQNRKPNLLQLQMSSVSIVSIFQSVFGQKQKLWRVVCDETENIWTCGEDNLLYLIDRTGSVLKTIYVPGTVISMLPNVNQELTFSVWWKNTNVYTYGRRGVTRFLELSDWCPSGLCHTMNDDLLVSMRSIDETQSRVVKYSGIKETMVIQYDSHGEPLLSVNAYNVLLLTENGNNDICVADYDGESVVVVNESGELRFRYQKYFSEEPFRPHNIATDVEHQILIQDYTNNIVHVIDSDGNFLRYIEVPCNGGISIDADHNLAVGDQDTGEIRIIKYLTET</sequence>
<dbReference type="PANTHER" id="PTHR25462:SF296">
    <property type="entry name" value="MEIOTIC P26, ISOFORM F"/>
    <property type="match status" value="1"/>
</dbReference>
<reference evidence="4" key="1">
    <citation type="submission" date="2025-08" db="UniProtKB">
        <authorList>
            <consortium name="RefSeq"/>
        </authorList>
    </citation>
    <scope>IDENTIFICATION</scope>
    <source>
        <tissue evidence="4">Whole sample</tissue>
    </source>
</reference>
<dbReference type="GeneID" id="111115197"/>
<dbReference type="Proteomes" id="UP000694844">
    <property type="component" value="Chromosome 9"/>
</dbReference>
<dbReference type="CDD" id="cd19756">
    <property type="entry name" value="Bbox2"/>
    <property type="match status" value="1"/>
</dbReference>
<keyword evidence="1" id="KW-0862">Zinc</keyword>
<evidence type="ECO:0000313" key="4">
    <source>
        <dbReference type="RefSeq" id="XP_022309558.1"/>
    </source>
</evidence>
<dbReference type="SUPFAM" id="SSF57845">
    <property type="entry name" value="B-box zinc-binding domain"/>
    <property type="match status" value="1"/>
</dbReference>
<keyword evidence="3" id="KW-1185">Reference proteome</keyword>
<dbReference type="InterPro" id="IPR011042">
    <property type="entry name" value="6-blade_b-propeller_TolB-like"/>
</dbReference>
<name>A0A8B8C1M7_CRAVI</name>
<evidence type="ECO:0000313" key="3">
    <source>
        <dbReference type="Proteomes" id="UP000694844"/>
    </source>
</evidence>
<dbReference type="OrthoDB" id="6105938at2759"/>
<dbReference type="RefSeq" id="XP_022309558.1">
    <property type="nucleotide sequence ID" value="XM_022453850.1"/>
</dbReference>
<dbReference type="GO" id="GO:0008270">
    <property type="term" value="F:zinc ion binding"/>
    <property type="evidence" value="ECO:0007669"/>
    <property type="project" value="UniProtKB-KW"/>
</dbReference>
<protein>
    <submittedName>
        <fullName evidence="4">Uncharacterized protein LOC111115197</fullName>
    </submittedName>
</protein>
<dbReference type="KEGG" id="cvn:111115197"/>
<dbReference type="AlphaFoldDB" id="A0A8B8C1M7"/>
<dbReference type="Gene3D" id="3.30.160.60">
    <property type="entry name" value="Classic Zinc Finger"/>
    <property type="match status" value="1"/>
</dbReference>
<dbReference type="Gene3D" id="2.120.10.30">
    <property type="entry name" value="TolB, C-terminal domain"/>
    <property type="match status" value="1"/>
</dbReference>
<dbReference type="InterPro" id="IPR000315">
    <property type="entry name" value="Znf_B-box"/>
</dbReference>
<dbReference type="PROSITE" id="PS50119">
    <property type="entry name" value="ZF_BBOX"/>
    <property type="match status" value="1"/>
</dbReference>
<gene>
    <name evidence="4" type="primary">LOC111115197</name>
</gene>
<keyword evidence="1" id="KW-0863">Zinc-finger</keyword>
<dbReference type="Pfam" id="PF00643">
    <property type="entry name" value="zf-B_box"/>
    <property type="match status" value="1"/>
</dbReference>
<evidence type="ECO:0000256" key="1">
    <source>
        <dbReference type="PROSITE-ProRule" id="PRU00024"/>
    </source>
</evidence>
<proteinExistence type="predicted"/>
<feature type="domain" description="B box-type" evidence="2">
    <location>
        <begin position="60"/>
        <end position="101"/>
    </location>
</feature>
<keyword evidence="1" id="KW-0479">Metal-binding</keyword>